<proteinExistence type="predicted"/>
<keyword evidence="1" id="KW-0812">Transmembrane</keyword>
<accession>A0A6C0AS65</accession>
<keyword evidence="1" id="KW-1133">Transmembrane helix</keyword>
<dbReference type="SUPFAM" id="SSF52266">
    <property type="entry name" value="SGNH hydrolase"/>
    <property type="match status" value="1"/>
</dbReference>
<feature type="domain" description="SGNH hydrolase-type esterase" evidence="2">
    <location>
        <begin position="37"/>
        <end position="179"/>
    </location>
</feature>
<dbReference type="Gene3D" id="3.40.50.1110">
    <property type="entry name" value="SGNH hydrolase"/>
    <property type="match status" value="1"/>
</dbReference>
<reference evidence="3" key="1">
    <citation type="journal article" date="2020" name="Nature">
        <title>Giant virus diversity and host interactions through global metagenomics.</title>
        <authorList>
            <person name="Schulz F."/>
            <person name="Roux S."/>
            <person name="Paez-Espino D."/>
            <person name="Jungbluth S."/>
            <person name="Walsh D.A."/>
            <person name="Denef V.J."/>
            <person name="McMahon K.D."/>
            <person name="Konstantinidis K.T."/>
            <person name="Eloe-Fadrosh E.A."/>
            <person name="Kyrpides N.C."/>
            <person name="Woyke T."/>
        </authorList>
    </citation>
    <scope>NUCLEOTIDE SEQUENCE</scope>
    <source>
        <strain evidence="3">GVMAG-S-1101165-79</strain>
    </source>
</reference>
<dbReference type="InterPro" id="IPR036514">
    <property type="entry name" value="SGNH_hydro_sf"/>
</dbReference>
<dbReference type="Pfam" id="PF13472">
    <property type="entry name" value="Lipase_GDSL_2"/>
    <property type="match status" value="1"/>
</dbReference>
<feature type="transmembrane region" description="Helical" evidence="1">
    <location>
        <begin position="6"/>
        <end position="24"/>
    </location>
</feature>
<evidence type="ECO:0000313" key="3">
    <source>
        <dbReference type="EMBL" id="QHS82323.1"/>
    </source>
</evidence>
<evidence type="ECO:0000259" key="2">
    <source>
        <dbReference type="Pfam" id="PF13472"/>
    </source>
</evidence>
<dbReference type="CDD" id="cd00229">
    <property type="entry name" value="SGNH_hydrolase"/>
    <property type="match status" value="1"/>
</dbReference>
<name>A0A6C0AS65_9ZZZZ</name>
<protein>
    <recommendedName>
        <fullName evidence="2">SGNH hydrolase-type esterase domain-containing protein</fullName>
    </recommendedName>
</protein>
<dbReference type="EMBL" id="MN740765">
    <property type="protein sequence ID" value="QHS82323.1"/>
    <property type="molecule type" value="Genomic_DNA"/>
</dbReference>
<dbReference type="AlphaFoldDB" id="A0A6C0AS65"/>
<sequence>MSYFYLYIFILAIFIIGVSYWNTYREGFNSEKQTFVLLGDSIFKNDQYVSDGKSVNQLLSERTNGKTICLAKNDAKIANVYDQVKQIEPYLNSTTTTIFLSVGGNDILSRAQNNANGDNNFLSTVFEEYKSLVNSIQTQLPKANIVLCDIYYPDNLKYKQYHPIISEWNDMIQTFARDPKNRIMGVFKISYILTTPEDFTLEIEPSDIGGQKIVDTMLSSY</sequence>
<keyword evidence="1" id="KW-0472">Membrane</keyword>
<evidence type="ECO:0000256" key="1">
    <source>
        <dbReference type="SAM" id="Phobius"/>
    </source>
</evidence>
<organism evidence="3">
    <name type="scientific">viral metagenome</name>
    <dbReference type="NCBI Taxonomy" id="1070528"/>
    <lineage>
        <taxon>unclassified sequences</taxon>
        <taxon>metagenomes</taxon>
        <taxon>organismal metagenomes</taxon>
    </lineage>
</organism>
<dbReference type="InterPro" id="IPR013830">
    <property type="entry name" value="SGNH_hydro"/>
</dbReference>